<dbReference type="SUPFAM" id="SSF53187">
    <property type="entry name" value="Zn-dependent exopeptidases"/>
    <property type="match status" value="1"/>
</dbReference>
<evidence type="ECO:0000259" key="9">
    <source>
        <dbReference type="PROSITE" id="PS00631"/>
    </source>
</evidence>
<dbReference type="PANTHER" id="PTHR11963:SF23">
    <property type="entry name" value="CYTOSOL AMINOPEPTIDASE"/>
    <property type="match status" value="1"/>
</dbReference>
<dbReference type="Proteomes" id="UP000659172">
    <property type="component" value="Unassembled WGS sequence"/>
</dbReference>
<evidence type="ECO:0000256" key="3">
    <source>
        <dbReference type="ARBA" id="ARBA00009528"/>
    </source>
</evidence>
<keyword evidence="7 8" id="KW-0464">Manganese</keyword>
<evidence type="ECO:0000313" key="11">
    <source>
        <dbReference type="Proteomes" id="UP000659172"/>
    </source>
</evidence>
<dbReference type="NCBIfam" id="NF002083">
    <property type="entry name" value="PRK00913.3-5"/>
    <property type="match status" value="1"/>
</dbReference>
<dbReference type="Pfam" id="PF00883">
    <property type="entry name" value="Peptidase_M17"/>
    <property type="match status" value="1"/>
</dbReference>
<dbReference type="InterPro" id="IPR011356">
    <property type="entry name" value="Leucine_aapep/pepB"/>
</dbReference>
<comment type="caution">
    <text evidence="10">The sequence shown here is derived from an EMBL/GenBank/DDBJ whole genome shotgun (WGS) entry which is preliminary data.</text>
</comment>
<dbReference type="Gene3D" id="3.40.220.10">
    <property type="entry name" value="Leucine Aminopeptidase, subunit E, domain 1"/>
    <property type="match status" value="1"/>
</dbReference>
<keyword evidence="4 8" id="KW-0031">Aminopeptidase</keyword>
<dbReference type="InterPro" id="IPR008283">
    <property type="entry name" value="Peptidase_M17_N"/>
</dbReference>
<dbReference type="PROSITE" id="PS00631">
    <property type="entry name" value="CYTOSOL_AP"/>
    <property type="match status" value="1"/>
</dbReference>
<dbReference type="EMBL" id="JABXYK010000002">
    <property type="protein sequence ID" value="NVP54360.1"/>
    <property type="molecule type" value="Genomic_DNA"/>
</dbReference>
<reference evidence="10 11" key="1">
    <citation type="submission" date="2020-06" db="EMBL/GenBank/DDBJ databases">
        <title>Rhizobium sp.nov. isolated from the tomato plant.</title>
        <authorList>
            <person name="Thin K.K."/>
            <person name="Zhang X."/>
            <person name="He S."/>
        </authorList>
    </citation>
    <scope>NUCLEOTIDE SEQUENCE [LARGE SCALE GENOMIC DNA]</scope>
    <source>
        <strain evidence="10 11">DBTS2</strain>
    </source>
</reference>
<feature type="binding site" evidence="8">
    <location>
        <position position="346"/>
    </location>
    <ligand>
        <name>Mn(2+)</name>
        <dbReference type="ChEBI" id="CHEBI:29035"/>
        <label>1</label>
    </ligand>
</feature>
<evidence type="ECO:0000313" key="10">
    <source>
        <dbReference type="EMBL" id="NVP54360.1"/>
    </source>
</evidence>
<dbReference type="NCBIfam" id="NF002075">
    <property type="entry name" value="PRK00913.2-2"/>
    <property type="match status" value="1"/>
</dbReference>
<feature type="binding site" evidence="8">
    <location>
        <position position="285"/>
    </location>
    <ligand>
        <name>Mn(2+)</name>
        <dbReference type="ChEBI" id="CHEBI:29035"/>
        <label>2</label>
    </ligand>
</feature>
<keyword evidence="5 8" id="KW-0645">Protease</keyword>
<dbReference type="EC" id="3.4.11.10" evidence="8"/>
<dbReference type="PRINTS" id="PR00481">
    <property type="entry name" value="LAMNOPPTDASE"/>
</dbReference>
<feature type="active site" evidence="8">
    <location>
        <position position="274"/>
    </location>
</feature>
<dbReference type="GO" id="GO:0004177">
    <property type="term" value="F:aminopeptidase activity"/>
    <property type="evidence" value="ECO:0007669"/>
    <property type="project" value="UniProtKB-KW"/>
</dbReference>
<comment type="function">
    <text evidence="8">Presumably involved in the processing and regular turnover of intracellular proteins. Catalyzes the removal of unsubstituted N-terminal amino acids from various peptides.</text>
</comment>
<dbReference type="HAMAP" id="MF_00181">
    <property type="entry name" value="Cytosol_peptidase_M17"/>
    <property type="match status" value="1"/>
</dbReference>
<dbReference type="Pfam" id="PF02789">
    <property type="entry name" value="Peptidase_M17_N"/>
    <property type="match status" value="1"/>
</dbReference>
<dbReference type="NCBIfam" id="NF002077">
    <property type="entry name" value="PRK00913.2-4"/>
    <property type="match status" value="1"/>
</dbReference>
<name>A0ABX2Q9P4_9HYPH</name>
<dbReference type="CDD" id="cd00433">
    <property type="entry name" value="Peptidase_M17"/>
    <property type="match status" value="1"/>
</dbReference>
<evidence type="ECO:0000256" key="7">
    <source>
        <dbReference type="ARBA" id="ARBA00023211"/>
    </source>
</evidence>
<comment type="similarity">
    <text evidence="3 8">Belongs to the peptidase M17 family.</text>
</comment>
<evidence type="ECO:0000256" key="1">
    <source>
        <dbReference type="ARBA" id="ARBA00000135"/>
    </source>
</evidence>
<dbReference type="Gene3D" id="3.40.630.10">
    <property type="entry name" value="Zn peptidases"/>
    <property type="match status" value="1"/>
</dbReference>
<dbReference type="SUPFAM" id="SSF52949">
    <property type="entry name" value="Macro domain-like"/>
    <property type="match status" value="1"/>
</dbReference>
<dbReference type="RefSeq" id="WP_176948388.1">
    <property type="nucleotide sequence ID" value="NZ_JABXYK010000002.1"/>
</dbReference>
<proteinExistence type="inferred from homology"/>
<organism evidence="10 11">
    <name type="scientific">Mycoplana rhizolycopersici</name>
    <dbReference type="NCBI Taxonomy" id="2746702"/>
    <lineage>
        <taxon>Bacteria</taxon>
        <taxon>Pseudomonadati</taxon>
        <taxon>Pseudomonadota</taxon>
        <taxon>Alphaproteobacteria</taxon>
        <taxon>Hyphomicrobiales</taxon>
        <taxon>Rhizobiaceae</taxon>
        <taxon>Mycoplana</taxon>
    </lineage>
</organism>
<keyword evidence="8" id="KW-0963">Cytoplasm</keyword>
<comment type="catalytic activity">
    <reaction evidence="2 8">
        <text>Release of an N-terminal amino acid, preferentially leucine, but not glutamic or aspartic acids.</text>
        <dbReference type="EC" id="3.4.11.10"/>
    </reaction>
</comment>
<feature type="domain" description="Cytosol aminopeptidase" evidence="9">
    <location>
        <begin position="342"/>
        <end position="349"/>
    </location>
</feature>
<dbReference type="InterPro" id="IPR043472">
    <property type="entry name" value="Macro_dom-like"/>
</dbReference>
<dbReference type="InterPro" id="IPR023042">
    <property type="entry name" value="Peptidase_M17_leu_NH2_pept"/>
</dbReference>
<protein>
    <recommendedName>
        <fullName evidence="8">Probable cytosol aminopeptidase</fullName>
        <ecNumber evidence="8">3.4.11.1</ecNumber>
    </recommendedName>
    <alternativeName>
        <fullName evidence="8">Leucine aminopeptidase</fullName>
        <shortName evidence="8">LAP</shortName>
        <ecNumber evidence="8">3.4.11.10</ecNumber>
    </alternativeName>
    <alternativeName>
        <fullName evidence="8">Leucyl aminopeptidase</fullName>
    </alternativeName>
</protein>
<keyword evidence="11" id="KW-1185">Reference proteome</keyword>
<dbReference type="InterPro" id="IPR000819">
    <property type="entry name" value="Peptidase_M17_C"/>
</dbReference>
<sequence length="496" mass="52121">MSQKFDVTFVKALKPAGGTAIVLQAPGVIGAPSEVDPAGVLPRAAEVGRFKGKALKSLDVVAPHGSPFDRIVLLGLGDPEKLTANDWLKAGGSASGKIGNADSVAVYLDAEGVDVAGQAAADFALGLLLGAYRFDTYKTKKDDDEQKSNGKKSIKVSIVTAAASAAKKAFEDSEAVAGGVLLARDLVNEPANVLGPVEFAEKAKALEKLGVDVEILTEREMKKLGMEALLGVAQGSARPPRLAIMQWKGGKPKDKPVAFVGKGVVFDTGGISIKPAAGMEDMKGDMGGAAAVIGLMHTLAARKAKVNAVGILGLVENMPDGNAQRPGDIVTSMSGQTIEVINTDAEGRLVLCDALWYCNDRFKPQFMIDLATLTGAVMVALGSHHAGLFSNDDTLAARLTAAGIATNERVWRLPLGKEYDKMIDSKFADMKNTGGRYAGSITAAQFLHRFVKDTPWAHLDIAGTAMGSPTDEINQSWGSGFGVRLLDELVRTQYES</sequence>
<keyword evidence="8" id="KW-0479">Metal-binding</keyword>
<dbReference type="EC" id="3.4.11.1" evidence="8"/>
<feature type="binding site" evidence="8">
    <location>
        <position position="267"/>
    </location>
    <ligand>
        <name>Mn(2+)</name>
        <dbReference type="ChEBI" id="CHEBI:29035"/>
        <label>1</label>
    </ligand>
</feature>
<feature type="binding site" evidence="8">
    <location>
        <position position="344"/>
    </location>
    <ligand>
        <name>Mn(2+)</name>
        <dbReference type="ChEBI" id="CHEBI:29035"/>
        <label>1</label>
    </ligand>
</feature>
<accession>A0ABX2Q9P4</accession>
<feature type="binding site" evidence="8">
    <location>
        <position position="262"/>
    </location>
    <ligand>
        <name>Mn(2+)</name>
        <dbReference type="ChEBI" id="CHEBI:29035"/>
        <label>2</label>
    </ligand>
</feature>
<evidence type="ECO:0000256" key="5">
    <source>
        <dbReference type="ARBA" id="ARBA00022670"/>
    </source>
</evidence>
<gene>
    <name evidence="8" type="primary">pepA</name>
    <name evidence="10" type="ORF">HV823_03715</name>
</gene>
<evidence type="ECO:0000256" key="4">
    <source>
        <dbReference type="ARBA" id="ARBA00022438"/>
    </source>
</evidence>
<evidence type="ECO:0000256" key="2">
    <source>
        <dbReference type="ARBA" id="ARBA00000967"/>
    </source>
</evidence>
<feature type="binding site" evidence="8">
    <location>
        <position position="267"/>
    </location>
    <ligand>
        <name>Mn(2+)</name>
        <dbReference type="ChEBI" id="CHEBI:29035"/>
        <label>2</label>
    </ligand>
</feature>
<comment type="cofactor">
    <cofactor evidence="8">
        <name>Mn(2+)</name>
        <dbReference type="ChEBI" id="CHEBI:29035"/>
    </cofactor>
    <text evidence="8">Binds 2 manganese ions per subunit.</text>
</comment>
<dbReference type="PANTHER" id="PTHR11963">
    <property type="entry name" value="LEUCINE AMINOPEPTIDASE-RELATED"/>
    <property type="match status" value="1"/>
</dbReference>
<comment type="subcellular location">
    <subcellularLocation>
        <location evidence="8">Cytoplasm</location>
    </subcellularLocation>
</comment>
<feature type="binding site" evidence="8">
    <location>
        <position position="346"/>
    </location>
    <ligand>
        <name>Mn(2+)</name>
        <dbReference type="ChEBI" id="CHEBI:29035"/>
        <label>2</label>
    </ligand>
</feature>
<keyword evidence="6 8" id="KW-0378">Hydrolase</keyword>
<dbReference type="NCBIfam" id="NF002074">
    <property type="entry name" value="PRK00913.1-4"/>
    <property type="match status" value="1"/>
</dbReference>
<evidence type="ECO:0000256" key="6">
    <source>
        <dbReference type="ARBA" id="ARBA00022801"/>
    </source>
</evidence>
<dbReference type="NCBIfam" id="NF002073">
    <property type="entry name" value="PRK00913.1-2"/>
    <property type="match status" value="1"/>
</dbReference>
<feature type="active site" evidence="8">
    <location>
        <position position="348"/>
    </location>
</feature>
<evidence type="ECO:0000256" key="8">
    <source>
        <dbReference type="HAMAP-Rule" id="MF_00181"/>
    </source>
</evidence>
<comment type="catalytic activity">
    <reaction evidence="1 8">
        <text>Release of an N-terminal amino acid, Xaa-|-Yaa-, in which Xaa is preferably Leu, but may be other amino acids including Pro although not Arg or Lys, and Yaa may be Pro. Amino acid amides and methyl esters are also readily hydrolyzed, but rates on arylamides are exceedingly low.</text>
        <dbReference type="EC" id="3.4.11.1"/>
    </reaction>
</comment>